<proteinExistence type="predicted"/>
<dbReference type="SUPFAM" id="SSF54909">
    <property type="entry name" value="Dimeric alpha+beta barrel"/>
    <property type="match status" value="1"/>
</dbReference>
<organism evidence="5 6">
    <name type="scientific">Gehongia tenuis</name>
    <dbReference type="NCBI Taxonomy" id="2763655"/>
    <lineage>
        <taxon>Bacteria</taxon>
        <taxon>Bacillati</taxon>
        <taxon>Bacillota</taxon>
        <taxon>Clostridia</taxon>
        <taxon>Christensenellales</taxon>
        <taxon>Christensenellaceae</taxon>
        <taxon>Gehongia</taxon>
    </lineage>
</organism>
<evidence type="ECO:0000256" key="1">
    <source>
        <dbReference type="ARBA" id="ARBA00023015"/>
    </source>
</evidence>
<dbReference type="InterPro" id="IPR000485">
    <property type="entry name" value="AsnC-type_HTH_dom"/>
</dbReference>
<dbReference type="InterPro" id="IPR019888">
    <property type="entry name" value="Tscrpt_reg_AsnC-like"/>
</dbReference>
<evidence type="ECO:0000256" key="3">
    <source>
        <dbReference type="ARBA" id="ARBA00023163"/>
    </source>
</evidence>
<sequence>MRKSIKEGFGLLKELDLNILELLNEDSRRSHQEIAEILGVEEAAVAAAIARMTEDGTIIKYTAAINWDKTGDERVEALIEVRVTPQREEGFDKIAQRIYRHEEVESVYLMSGAYDLMVMVRGRTLREVSLFVSQKLACLDNVLSTATHFVLKKYKFDGVILEKQERPERLVVSP</sequence>
<dbReference type="InterPro" id="IPR036390">
    <property type="entry name" value="WH_DNA-bd_sf"/>
</dbReference>
<dbReference type="InterPro" id="IPR036388">
    <property type="entry name" value="WH-like_DNA-bd_sf"/>
</dbReference>
<dbReference type="Pfam" id="PF13412">
    <property type="entry name" value="HTH_24"/>
    <property type="match status" value="1"/>
</dbReference>
<dbReference type="InterPro" id="IPR019887">
    <property type="entry name" value="Tscrpt_reg_AsnC/Lrp_C"/>
</dbReference>
<keyword evidence="3" id="KW-0804">Transcription</keyword>
<dbReference type="PROSITE" id="PS50956">
    <property type="entry name" value="HTH_ASNC_2"/>
    <property type="match status" value="1"/>
</dbReference>
<dbReference type="PANTHER" id="PTHR43413:SF7">
    <property type="entry name" value="HTH-TYPE TRANSCRIPTIONAL REGULATOR PTR2"/>
    <property type="match status" value="1"/>
</dbReference>
<dbReference type="InterPro" id="IPR011008">
    <property type="entry name" value="Dimeric_a/b-barrel"/>
</dbReference>
<dbReference type="Gene3D" id="1.10.10.10">
    <property type="entry name" value="Winged helix-like DNA-binding domain superfamily/Winged helix DNA-binding domain"/>
    <property type="match status" value="1"/>
</dbReference>
<dbReference type="Proteomes" id="UP000623172">
    <property type="component" value="Unassembled WGS sequence"/>
</dbReference>
<reference evidence="5" key="1">
    <citation type="submission" date="2020-08" db="EMBL/GenBank/DDBJ databases">
        <title>Genome public.</title>
        <authorList>
            <person name="Liu C."/>
            <person name="Sun Q."/>
        </authorList>
    </citation>
    <scope>NUCLEOTIDE SEQUENCE</scope>
    <source>
        <strain evidence="5">NSJ-53</strain>
    </source>
</reference>
<dbReference type="SMART" id="SM00344">
    <property type="entry name" value="HTH_ASNC"/>
    <property type="match status" value="1"/>
</dbReference>
<protein>
    <submittedName>
        <fullName evidence="5">Lrp/AsnC family transcriptional regulator</fullName>
    </submittedName>
</protein>
<comment type="caution">
    <text evidence="5">The sequence shown here is derived from an EMBL/GenBank/DDBJ whole genome shotgun (WGS) entry which is preliminary data.</text>
</comment>
<dbReference type="GO" id="GO:0043565">
    <property type="term" value="F:sequence-specific DNA binding"/>
    <property type="evidence" value="ECO:0007669"/>
    <property type="project" value="InterPro"/>
</dbReference>
<keyword evidence="6" id="KW-1185">Reference proteome</keyword>
<dbReference type="PANTHER" id="PTHR43413">
    <property type="entry name" value="TRANSCRIPTIONAL REGULATOR, ASNC FAMILY"/>
    <property type="match status" value="1"/>
</dbReference>
<dbReference type="Pfam" id="PF01037">
    <property type="entry name" value="AsnC_trans_reg"/>
    <property type="match status" value="1"/>
</dbReference>
<evidence type="ECO:0000259" key="4">
    <source>
        <dbReference type="PROSITE" id="PS50956"/>
    </source>
</evidence>
<dbReference type="AlphaFoldDB" id="A0A926D378"/>
<gene>
    <name evidence="5" type="ORF">H8696_00940</name>
</gene>
<feature type="domain" description="HTH asnC-type" evidence="4">
    <location>
        <begin position="14"/>
        <end position="92"/>
    </location>
</feature>
<dbReference type="InterPro" id="IPR050684">
    <property type="entry name" value="HTH-Siroheme_Decarb"/>
</dbReference>
<dbReference type="PRINTS" id="PR00033">
    <property type="entry name" value="HTHASNC"/>
</dbReference>
<dbReference type="Gene3D" id="3.30.70.920">
    <property type="match status" value="1"/>
</dbReference>
<dbReference type="EMBL" id="JACRSR010000001">
    <property type="protein sequence ID" value="MBC8530411.1"/>
    <property type="molecule type" value="Genomic_DNA"/>
</dbReference>
<keyword evidence="2" id="KW-0238">DNA-binding</keyword>
<evidence type="ECO:0000313" key="6">
    <source>
        <dbReference type="Proteomes" id="UP000623172"/>
    </source>
</evidence>
<accession>A0A926D378</accession>
<evidence type="ECO:0000313" key="5">
    <source>
        <dbReference type="EMBL" id="MBC8530411.1"/>
    </source>
</evidence>
<evidence type="ECO:0000256" key="2">
    <source>
        <dbReference type="ARBA" id="ARBA00023125"/>
    </source>
</evidence>
<name>A0A926D378_9FIRM</name>
<dbReference type="SUPFAM" id="SSF46785">
    <property type="entry name" value="Winged helix' DNA-binding domain"/>
    <property type="match status" value="1"/>
</dbReference>
<keyword evidence="1" id="KW-0805">Transcription regulation</keyword>